<dbReference type="OrthoDB" id="9789113at2"/>
<keyword evidence="1" id="KW-1133">Transmembrane helix</keyword>
<feature type="transmembrane region" description="Helical" evidence="1">
    <location>
        <begin position="160"/>
        <end position="181"/>
    </location>
</feature>
<evidence type="ECO:0000259" key="2">
    <source>
        <dbReference type="SMART" id="SM00014"/>
    </source>
</evidence>
<evidence type="ECO:0000313" key="3">
    <source>
        <dbReference type="EMBL" id="TXK47642.1"/>
    </source>
</evidence>
<dbReference type="Gene3D" id="1.20.144.10">
    <property type="entry name" value="Phosphatidic acid phosphatase type 2/haloperoxidase"/>
    <property type="match status" value="1"/>
</dbReference>
<proteinExistence type="predicted"/>
<dbReference type="PANTHER" id="PTHR14969:SF13">
    <property type="entry name" value="AT30094P"/>
    <property type="match status" value="1"/>
</dbReference>
<dbReference type="InterPro" id="IPR000326">
    <property type="entry name" value="PAP2/HPO"/>
</dbReference>
<dbReference type="Pfam" id="PF01569">
    <property type="entry name" value="PAP2"/>
    <property type="match status" value="1"/>
</dbReference>
<feature type="transmembrane region" description="Helical" evidence="1">
    <location>
        <begin position="106"/>
        <end position="125"/>
    </location>
</feature>
<protein>
    <submittedName>
        <fullName evidence="3">Phosphatase PAP2 family protein</fullName>
    </submittedName>
</protein>
<feature type="transmembrane region" description="Helical" evidence="1">
    <location>
        <begin position="25"/>
        <end position="49"/>
    </location>
</feature>
<keyword evidence="1" id="KW-0812">Transmembrane</keyword>
<evidence type="ECO:0000313" key="4">
    <source>
        <dbReference type="Proteomes" id="UP000321926"/>
    </source>
</evidence>
<organism evidence="3 4">
    <name type="scientific">Pontibacter qinzhouensis</name>
    <dbReference type="NCBI Taxonomy" id="2603253"/>
    <lineage>
        <taxon>Bacteria</taxon>
        <taxon>Pseudomonadati</taxon>
        <taxon>Bacteroidota</taxon>
        <taxon>Cytophagia</taxon>
        <taxon>Cytophagales</taxon>
        <taxon>Hymenobacteraceae</taxon>
        <taxon>Pontibacter</taxon>
    </lineage>
</organism>
<feature type="transmembrane region" description="Helical" evidence="1">
    <location>
        <begin position="56"/>
        <end position="77"/>
    </location>
</feature>
<dbReference type="CDD" id="cd03395">
    <property type="entry name" value="PAP2_like_4"/>
    <property type="match status" value="1"/>
</dbReference>
<dbReference type="Proteomes" id="UP000321926">
    <property type="component" value="Unassembled WGS sequence"/>
</dbReference>
<feature type="transmembrane region" description="Helical" evidence="1">
    <location>
        <begin position="132"/>
        <end position="154"/>
    </location>
</feature>
<dbReference type="AlphaFoldDB" id="A0A5C8K976"/>
<keyword evidence="4" id="KW-1185">Reference proteome</keyword>
<dbReference type="SUPFAM" id="SSF48317">
    <property type="entry name" value="Acid phosphatase/Vanadium-dependent haloperoxidase"/>
    <property type="match status" value="1"/>
</dbReference>
<comment type="caution">
    <text evidence="3">The sequence shown here is derived from an EMBL/GenBank/DDBJ whole genome shotgun (WGS) entry which is preliminary data.</text>
</comment>
<accession>A0A5C8K976</accession>
<dbReference type="InterPro" id="IPR036938">
    <property type="entry name" value="PAP2/HPO_sf"/>
</dbReference>
<dbReference type="EMBL" id="VRTY01000027">
    <property type="protein sequence ID" value="TXK47642.1"/>
    <property type="molecule type" value="Genomic_DNA"/>
</dbReference>
<dbReference type="RefSeq" id="WP_147921385.1">
    <property type="nucleotide sequence ID" value="NZ_VRTY01000027.1"/>
</dbReference>
<dbReference type="PANTHER" id="PTHR14969">
    <property type="entry name" value="SPHINGOSINE-1-PHOSPHATE PHOSPHOHYDROLASE"/>
    <property type="match status" value="1"/>
</dbReference>
<reference evidence="3 4" key="1">
    <citation type="submission" date="2019-08" db="EMBL/GenBank/DDBJ databases">
        <authorList>
            <person name="Shi S."/>
        </authorList>
    </citation>
    <scope>NUCLEOTIDE SEQUENCE [LARGE SCALE GENOMIC DNA]</scope>
    <source>
        <strain evidence="3 4">GY10130</strain>
    </source>
</reference>
<evidence type="ECO:0000256" key="1">
    <source>
        <dbReference type="SAM" id="Phobius"/>
    </source>
</evidence>
<keyword evidence="1" id="KW-0472">Membrane</keyword>
<sequence>MEELEKFDQELFISLNSQHNPFWDAIMIFVSNKYVWIPFYVLLVAYIIYRYRKQSIPMLALCVVAIGLADFIASGILKPFFARLRPCYEPELEGLVNIVQGCGGQFGFMSSHASTGFALAVFFNLILSDRYFIFKIVLVVWAVVVSYSRVYLGVHYPGDIIGGALLGSILAFACSVGYRYILFYYPSLRQGQLQQH</sequence>
<feature type="domain" description="Phosphatidic acid phosphatase type 2/haloperoxidase" evidence="2">
    <location>
        <begin position="55"/>
        <end position="175"/>
    </location>
</feature>
<gene>
    <name evidence="3" type="ORF">FVR03_08840</name>
</gene>
<dbReference type="SMART" id="SM00014">
    <property type="entry name" value="acidPPc"/>
    <property type="match status" value="1"/>
</dbReference>
<name>A0A5C8K976_9BACT</name>